<dbReference type="GeneID" id="17045794"/>
<protein>
    <submittedName>
        <fullName evidence="3">DUF544-domain-containing protein</fullName>
    </submittedName>
</protein>
<dbReference type="KEGG" id="csl:COCSUDRAFT_64379"/>
<dbReference type="PANTHER" id="PTHR18063:SF6">
    <property type="entry name" value="UBIQUITIN CARBOXYL-TERMINAL HYDROLASE"/>
    <property type="match status" value="1"/>
</dbReference>
<dbReference type="Pfam" id="PF04424">
    <property type="entry name" value="MINDY_DUB"/>
    <property type="match status" value="2"/>
</dbReference>
<dbReference type="InterPro" id="IPR033979">
    <property type="entry name" value="MINDY_domain"/>
</dbReference>
<comment type="caution">
    <text evidence="3">The sequence shown here is derived from an EMBL/GenBank/DDBJ whole genome shotgun (WGS) entry which is preliminary data.</text>
</comment>
<accession>I0ZAW0</accession>
<dbReference type="RefSeq" id="XP_005652323.1">
    <property type="nucleotide sequence ID" value="XM_005652266.1"/>
</dbReference>
<feature type="region of interest" description="Disordered" evidence="1">
    <location>
        <begin position="168"/>
        <end position="236"/>
    </location>
</feature>
<proteinExistence type="predicted"/>
<sequence length="694" mass="72633">MAVHYKLKAINFLGRDVPVVVQNENGPCPLIALANVLLLRNQIQLSVDYSEVSQERLLALIAGFLLDSNNPERLGTSDAELQANLQKNMGDAVEMLPKLTTGLDVNIFYHDIKGFEFTDVVAIFDLLDIHLVHGWLVDPQDKETVACIGNMSYNALIERLLSLAGSTSADNSAAPAADTTTATAATSIGAPDNAPEPPESDGLGSSSAAKAPPAADSAAGPAPMEASAAAEKSPADNNMRQELDLLGSEYDSDLQAALNLSLSQPAPETSSKPQDMQQPQPMAVDEPPQPTVILVAAPQPAPADADAEARNAAADGAALAEDYVVISHPKGSVLDEEMAEPDAAQETPEAATERAQEPPHKSDPAAEEQTPEAAADPSEKPPHKSNFAQEEVAAESQAADSTGAVQALEMIDSDGRVLGASTTAKAPEAAHLAAMLAGCAKEAFPAAPTEASGAAALQVTAGSAVGNAAGDASTVQEQAPSAGDPAPPPGGRAAPGDAHVIRAFLDNTSSQLTEHGLVSLHAGLKPNQLAVLFRNNHFNTLFKYEDALYILVTDLGYLHERQVVWEKLDAIDGDTVFVNSTLKLPEPVKARTPEEARTPTEQANADYALALQLHQEEQEAAERRRAAAAADGRAGDGQPPPAQTGQPGPPGPPAPSQQDTGGWGRAGHRHHGRHNRPRSGSRHTRPKREACNIM</sequence>
<feature type="compositionally biased region" description="Low complexity" evidence="1">
    <location>
        <begin position="388"/>
        <end position="399"/>
    </location>
</feature>
<dbReference type="GO" id="GO:0004843">
    <property type="term" value="F:cysteine-type deubiquitinase activity"/>
    <property type="evidence" value="ECO:0007669"/>
    <property type="project" value="InterPro"/>
</dbReference>
<organism evidence="3 4">
    <name type="scientific">Coccomyxa subellipsoidea (strain C-169)</name>
    <name type="common">Green microalga</name>
    <dbReference type="NCBI Taxonomy" id="574566"/>
    <lineage>
        <taxon>Eukaryota</taxon>
        <taxon>Viridiplantae</taxon>
        <taxon>Chlorophyta</taxon>
        <taxon>core chlorophytes</taxon>
        <taxon>Trebouxiophyceae</taxon>
        <taxon>Trebouxiophyceae incertae sedis</taxon>
        <taxon>Coccomyxaceae</taxon>
        <taxon>Coccomyxa</taxon>
        <taxon>Coccomyxa subellipsoidea</taxon>
    </lineage>
</organism>
<feature type="compositionally biased region" description="Low complexity" evidence="1">
    <location>
        <begin position="168"/>
        <end position="187"/>
    </location>
</feature>
<feature type="compositionally biased region" description="Low complexity" evidence="1">
    <location>
        <begin position="296"/>
        <end position="313"/>
    </location>
</feature>
<dbReference type="Proteomes" id="UP000007264">
    <property type="component" value="Unassembled WGS sequence"/>
</dbReference>
<dbReference type="GO" id="GO:0016807">
    <property type="term" value="F:cysteine-type carboxypeptidase activity"/>
    <property type="evidence" value="ECO:0007669"/>
    <property type="project" value="TreeGrafter"/>
</dbReference>
<dbReference type="OrthoDB" id="10261212at2759"/>
<dbReference type="eggNOG" id="KOG2427">
    <property type="taxonomic scope" value="Eukaryota"/>
</dbReference>
<reference evidence="3 4" key="1">
    <citation type="journal article" date="2012" name="Genome Biol.">
        <title>The genome of the polar eukaryotic microalga coccomyxa subellipsoidea reveals traits of cold adaptation.</title>
        <authorList>
            <person name="Blanc G."/>
            <person name="Agarkova I."/>
            <person name="Grimwood J."/>
            <person name="Kuo A."/>
            <person name="Brueggeman A."/>
            <person name="Dunigan D."/>
            <person name="Gurnon J."/>
            <person name="Ladunga I."/>
            <person name="Lindquist E."/>
            <person name="Lucas S."/>
            <person name="Pangilinan J."/>
            <person name="Proschold T."/>
            <person name="Salamov A."/>
            <person name="Schmutz J."/>
            <person name="Weeks D."/>
            <person name="Yamada T."/>
            <person name="Claverie J.M."/>
            <person name="Grigoriev I."/>
            <person name="Van Etten J."/>
            <person name="Lomsadze A."/>
            <person name="Borodovsky M."/>
        </authorList>
    </citation>
    <scope>NUCLEOTIDE SEQUENCE [LARGE SCALE GENOMIC DNA]</scope>
    <source>
        <strain evidence="3 4">C-169</strain>
    </source>
</reference>
<feature type="compositionally biased region" description="Basic and acidic residues" evidence="1">
    <location>
        <begin position="616"/>
        <end position="625"/>
    </location>
</feature>
<dbReference type="GO" id="GO:0071944">
    <property type="term" value="C:cell periphery"/>
    <property type="evidence" value="ECO:0007669"/>
    <property type="project" value="TreeGrafter"/>
</dbReference>
<dbReference type="GO" id="GO:1990380">
    <property type="term" value="F:K48-linked deubiquitinase activity"/>
    <property type="evidence" value="ECO:0007669"/>
    <property type="project" value="InterPro"/>
</dbReference>
<name>I0ZAW0_COCSC</name>
<evidence type="ECO:0000259" key="2">
    <source>
        <dbReference type="Pfam" id="PF04424"/>
    </source>
</evidence>
<keyword evidence="4" id="KW-1185">Reference proteome</keyword>
<dbReference type="EMBL" id="AGSI01000001">
    <property type="protein sequence ID" value="EIE27779.1"/>
    <property type="molecule type" value="Genomic_DNA"/>
</dbReference>
<evidence type="ECO:0000313" key="3">
    <source>
        <dbReference type="EMBL" id="EIE27779.1"/>
    </source>
</evidence>
<dbReference type="AlphaFoldDB" id="I0ZAW0"/>
<feature type="compositionally biased region" description="Pro residues" evidence="1">
    <location>
        <begin position="638"/>
        <end position="655"/>
    </location>
</feature>
<feature type="compositionally biased region" description="Polar residues" evidence="1">
    <location>
        <begin position="263"/>
        <end position="280"/>
    </location>
</feature>
<gene>
    <name evidence="3" type="ORF">COCSUDRAFT_64379</name>
</gene>
<feature type="domain" description="MINDY deubiquitinase" evidence="2">
    <location>
        <begin position="495"/>
        <end position="580"/>
    </location>
</feature>
<evidence type="ECO:0000313" key="4">
    <source>
        <dbReference type="Proteomes" id="UP000007264"/>
    </source>
</evidence>
<evidence type="ECO:0000256" key="1">
    <source>
        <dbReference type="SAM" id="MobiDB-lite"/>
    </source>
</evidence>
<dbReference type="GO" id="GO:0071108">
    <property type="term" value="P:protein K48-linked deubiquitination"/>
    <property type="evidence" value="ECO:0007669"/>
    <property type="project" value="TreeGrafter"/>
</dbReference>
<feature type="compositionally biased region" description="Basic and acidic residues" evidence="1">
    <location>
        <begin position="351"/>
        <end position="364"/>
    </location>
</feature>
<feature type="compositionally biased region" description="Basic residues" evidence="1">
    <location>
        <begin position="666"/>
        <end position="686"/>
    </location>
</feature>
<feature type="region of interest" description="Disordered" evidence="1">
    <location>
        <begin position="616"/>
        <end position="694"/>
    </location>
</feature>
<feature type="region of interest" description="Disordered" evidence="1">
    <location>
        <begin position="330"/>
        <end position="401"/>
    </location>
</feature>
<dbReference type="InterPro" id="IPR007518">
    <property type="entry name" value="MINDY"/>
</dbReference>
<feature type="region of interest" description="Disordered" evidence="1">
    <location>
        <begin position="468"/>
        <end position="496"/>
    </location>
</feature>
<dbReference type="PANTHER" id="PTHR18063">
    <property type="entry name" value="NF-E2 INDUCIBLE PROTEIN"/>
    <property type="match status" value="1"/>
</dbReference>
<feature type="domain" description="MINDY deubiquitinase" evidence="2">
    <location>
        <begin position="4"/>
        <end position="174"/>
    </location>
</feature>
<feature type="compositionally biased region" description="Low complexity" evidence="1">
    <location>
        <begin position="205"/>
        <end position="232"/>
    </location>
</feature>
<feature type="region of interest" description="Disordered" evidence="1">
    <location>
        <begin position="263"/>
        <end position="313"/>
    </location>
</feature>
<dbReference type="STRING" id="574566.I0ZAW0"/>
<dbReference type="GO" id="GO:0005829">
    <property type="term" value="C:cytosol"/>
    <property type="evidence" value="ECO:0007669"/>
    <property type="project" value="TreeGrafter"/>
</dbReference>